<evidence type="ECO:0000259" key="6">
    <source>
        <dbReference type="Pfam" id="PF06271"/>
    </source>
</evidence>
<dbReference type="Proteomes" id="UP000547973">
    <property type="component" value="Unassembled WGS sequence"/>
</dbReference>
<evidence type="ECO:0000256" key="1">
    <source>
        <dbReference type="ARBA" id="ARBA00004141"/>
    </source>
</evidence>
<comment type="caution">
    <text evidence="7">The sequence shown here is derived from an EMBL/GenBank/DDBJ whole genome shotgun (WGS) entry which is preliminary data.</text>
</comment>
<evidence type="ECO:0000313" key="8">
    <source>
        <dbReference type="Proteomes" id="UP000547973"/>
    </source>
</evidence>
<evidence type="ECO:0000313" key="7">
    <source>
        <dbReference type="EMBL" id="NYI40791.1"/>
    </source>
</evidence>
<evidence type="ECO:0000256" key="2">
    <source>
        <dbReference type="ARBA" id="ARBA00022692"/>
    </source>
</evidence>
<dbReference type="AlphaFoldDB" id="A0A7Y9Z8Y1"/>
<name>A0A7Y9Z8Y1_9MICO</name>
<comment type="subcellular location">
    <subcellularLocation>
        <location evidence="1">Membrane</location>
        <topology evidence="1">Multi-pass membrane protein</topology>
    </subcellularLocation>
</comment>
<evidence type="ECO:0000256" key="5">
    <source>
        <dbReference type="SAM" id="Phobius"/>
    </source>
</evidence>
<dbReference type="PANTHER" id="PTHR38480:SF1">
    <property type="entry name" value="SLR0254 PROTEIN"/>
    <property type="match status" value="1"/>
</dbReference>
<dbReference type="GO" id="GO:0016020">
    <property type="term" value="C:membrane"/>
    <property type="evidence" value="ECO:0007669"/>
    <property type="project" value="UniProtKB-SubCell"/>
</dbReference>
<dbReference type="OrthoDB" id="9787732at2"/>
<organism evidence="7 8">
    <name type="scientific">Demequina lutea</name>
    <dbReference type="NCBI Taxonomy" id="431489"/>
    <lineage>
        <taxon>Bacteria</taxon>
        <taxon>Bacillati</taxon>
        <taxon>Actinomycetota</taxon>
        <taxon>Actinomycetes</taxon>
        <taxon>Micrococcales</taxon>
        <taxon>Demequinaceae</taxon>
        <taxon>Demequina</taxon>
    </lineage>
</organism>
<accession>A0A7Y9Z8Y1</accession>
<dbReference type="PANTHER" id="PTHR38480">
    <property type="entry name" value="SLR0254 PROTEIN"/>
    <property type="match status" value="1"/>
</dbReference>
<feature type="transmembrane region" description="Helical" evidence="5">
    <location>
        <begin position="29"/>
        <end position="51"/>
    </location>
</feature>
<feature type="transmembrane region" description="Helical" evidence="5">
    <location>
        <begin position="57"/>
        <end position="79"/>
    </location>
</feature>
<keyword evidence="2 5" id="KW-0812">Transmembrane</keyword>
<keyword evidence="4 5" id="KW-0472">Membrane</keyword>
<gene>
    <name evidence="7" type="ORF">BKA03_000910</name>
</gene>
<dbReference type="EMBL" id="JACBZO010000001">
    <property type="protein sequence ID" value="NYI40791.1"/>
    <property type="molecule type" value="Genomic_DNA"/>
</dbReference>
<feature type="domain" description="RDD" evidence="6">
    <location>
        <begin position="20"/>
        <end position="148"/>
    </location>
</feature>
<proteinExistence type="predicted"/>
<keyword evidence="8" id="KW-1185">Reference proteome</keyword>
<reference evidence="7 8" key="1">
    <citation type="submission" date="2020-07" db="EMBL/GenBank/DDBJ databases">
        <title>Sequencing the genomes of 1000 actinobacteria strains.</title>
        <authorList>
            <person name="Klenk H.-P."/>
        </authorList>
    </citation>
    <scope>NUCLEOTIDE SEQUENCE [LARGE SCALE GENOMIC DNA]</scope>
    <source>
        <strain evidence="7 8">DSM 19970</strain>
    </source>
</reference>
<dbReference type="InterPro" id="IPR010432">
    <property type="entry name" value="RDD"/>
</dbReference>
<evidence type="ECO:0000256" key="3">
    <source>
        <dbReference type="ARBA" id="ARBA00022989"/>
    </source>
</evidence>
<dbReference type="Pfam" id="PF06271">
    <property type="entry name" value="RDD"/>
    <property type="match status" value="1"/>
</dbReference>
<evidence type="ECO:0000256" key="4">
    <source>
        <dbReference type="ARBA" id="ARBA00023136"/>
    </source>
</evidence>
<dbReference type="RefSeq" id="WP_062074454.1">
    <property type="nucleotide sequence ID" value="NZ_BBRC01000003.1"/>
</dbReference>
<sequence length="275" mass="29091">MATGDETIIGEGVALDTAAASLGSRAASALLDALVLGAVYFVATIVMAIVVPHTLDFAAVTTLYFTEALAVFVGIPVVFETLTRGKSVGRYALGLRIVRDDGGPIAVRQVVVRALVGVIELWLTAGSIALIASASNSRGKRVGDMLAGTYALQTRAASAQHLPLTVPFSLSGWARVVDIRRLPDGLALEARQFLTRALALHPSSRRHMGESLSARIAPHVSPLPPEGTHPETFLTAVLAVRRDREYALEMRQLQADSAQALAVHQLPHGVPDVAN</sequence>
<keyword evidence="3 5" id="KW-1133">Transmembrane helix</keyword>
<protein>
    <submittedName>
        <fullName evidence="7">Putative RDD family membrane protein YckC</fullName>
    </submittedName>
</protein>